<name>A0ABQ5I5G0_9ASTR</name>
<sequence length="454" mass="49552">MYRISNDSFRDLVKSSDSTSSEVTYTSISSHEDPLAWAVDFFRLREPDSPEAAPASPDYVPGLKEPEQAPPSLDYVRGPEYPEYLVPADDEIIAEDKPYADYASPAALSPGYVADSDLEEDLEEDPEEDHEDGSVDYPADGGDDDDDDDSPDDDEEEEEHLAPADSVIAPTVNYVPSSEETKPFEMDESAATPPLPPPAYCTTTRMSIQAQAPMPFPLGKEVERLLALPTPPSSPLISLLPPSTEERIARCLAAPALPSAPLLIVPHLYGSPNHVCAPPGFRATMGRLRASSPSTHHSLHSSPPLPPLPSLLYLPPPVPTSLPVPSPPLPASLFIPSPVDRREDILEAELPPHKRLCLTTPTSRYEVKESSTATVRPIRGHRADYEFIGTMDAEIRHQRAEEVGYGIRDVWVDLTEAVEEVAPMTLEGVNDRVTELAAVPEEDTQDIYAVIEDA</sequence>
<organism evidence="2 3">
    <name type="scientific">Tanacetum coccineum</name>
    <dbReference type="NCBI Taxonomy" id="301880"/>
    <lineage>
        <taxon>Eukaryota</taxon>
        <taxon>Viridiplantae</taxon>
        <taxon>Streptophyta</taxon>
        <taxon>Embryophyta</taxon>
        <taxon>Tracheophyta</taxon>
        <taxon>Spermatophyta</taxon>
        <taxon>Magnoliopsida</taxon>
        <taxon>eudicotyledons</taxon>
        <taxon>Gunneridae</taxon>
        <taxon>Pentapetalae</taxon>
        <taxon>asterids</taxon>
        <taxon>campanulids</taxon>
        <taxon>Asterales</taxon>
        <taxon>Asteraceae</taxon>
        <taxon>Asteroideae</taxon>
        <taxon>Anthemideae</taxon>
        <taxon>Anthemidinae</taxon>
        <taxon>Tanacetum</taxon>
    </lineage>
</organism>
<feature type="compositionally biased region" description="Acidic residues" evidence="1">
    <location>
        <begin position="141"/>
        <end position="159"/>
    </location>
</feature>
<reference evidence="2" key="2">
    <citation type="submission" date="2022-01" db="EMBL/GenBank/DDBJ databases">
        <authorList>
            <person name="Yamashiro T."/>
            <person name="Shiraishi A."/>
            <person name="Satake H."/>
            <person name="Nakayama K."/>
        </authorList>
    </citation>
    <scope>NUCLEOTIDE SEQUENCE</scope>
</reference>
<dbReference type="Proteomes" id="UP001151760">
    <property type="component" value="Unassembled WGS sequence"/>
</dbReference>
<evidence type="ECO:0000256" key="1">
    <source>
        <dbReference type="SAM" id="MobiDB-lite"/>
    </source>
</evidence>
<evidence type="ECO:0008006" key="4">
    <source>
        <dbReference type="Google" id="ProtNLM"/>
    </source>
</evidence>
<gene>
    <name evidence="2" type="ORF">Tco_1090789</name>
</gene>
<feature type="region of interest" description="Disordered" evidence="1">
    <location>
        <begin position="47"/>
        <end position="79"/>
    </location>
</feature>
<evidence type="ECO:0000313" key="3">
    <source>
        <dbReference type="Proteomes" id="UP001151760"/>
    </source>
</evidence>
<proteinExistence type="predicted"/>
<feature type="region of interest" description="Disordered" evidence="1">
    <location>
        <begin position="96"/>
        <end position="171"/>
    </location>
</feature>
<comment type="caution">
    <text evidence="2">The sequence shown here is derived from an EMBL/GenBank/DDBJ whole genome shotgun (WGS) entry which is preliminary data.</text>
</comment>
<feature type="compositionally biased region" description="Acidic residues" evidence="1">
    <location>
        <begin position="116"/>
        <end position="131"/>
    </location>
</feature>
<protein>
    <recommendedName>
        <fullName evidence="4">VQ domain-containing protein</fullName>
    </recommendedName>
</protein>
<keyword evidence="3" id="KW-1185">Reference proteome</keyword>
<dbReference type="EMBL" id="BQNB010020373">
    <property type="protein sequence ID" value="GJT95271.1"/>
    <property type="molecule type" value="Genomic_DNA"/>
</dbReference>
<reference evidence="2" key="1">
    <citation type="journal article" date="2022" name="Int. J. Mol. Sci.">
        <title>Draft Genome of Tanacetum Coccineum: Genomic Comparison of Closely Related Tanacetum-Family Plants.</title>
        <authorList>
            <person name="Yamashiro T."/>
            <person name="Shiraishi A."/>
            <person name="Nakayama K."/>
            <person name="Satake H."/>
        </authorList>
    </citation>
    <scope>NUCLEOTIDE SEQUENCE</scope>
</reference>
<feature type="region of interest" description="Disordered" evidence="1">
    <location>
        <begin position="1"/>
        <end position="29"/>
    </location>
</feature>
<feature type="compositionally biased region" description="Polar residues" evidence="1">
    <location>
        <begin position="15"/>
        <end position="29"/>
    </location>
</feature>
<evidence type="ECO:0000313" key="2">
    <source>
        <dbReference type="EMBL" id="GJT95271.1"/>
    </source>
</evidence>
<accession>A0ABQ5I5G0</accession>